<dbReference type="EMBL" id="LAZR01049978">
    <property type="protein sequence ID" value="KKK88377.1"/>
    <property type="molecule type" value="Genomic_DNA"/>
</dbReference>
<sequence length="44" mass="5101">MINNMKTTINLMAVDVKTNKSLMEILKSTIELVEKRMDFNEKKG</sequence>
<dbReference type="AlphaFoldDB" id="A0A0F8Z3R6"/>
<protein>
    <submittedName>
        <fullName evidence="1">Uncharacterized protein</fullName>
    </submittedName>
</protein>
<evidence type="ECO:0000313" key="1">
    <source>
        <dbReference type="EMBL" id="KKK88377.1"/>
    </source>
</evidence>
<reference evidence="1" key="1">
    <citation type="journal article" date="2015" name="Nature">
        <title>Complex archaea that bridge the gap between prokaryotes and eukaryotes.</title>
        <authorList>
            <person name="Spang A."/>
            <person name="Saw J.H."/>
            <person name="Jorgensen S.L."/>
            <person name="Zaremba-Niedzwiedzka K."/>
            <person name="Martijn J."/>
            <person name="Lind A.E."/>
            <person name="van Eijk R."/>
            <person name="Schleper C."/>
            <person name="Guy L."/>
            <person name="Ettema T.J."/>
        </authorList>
    </citation>
    <scope>NUCLEOTIDE SEQUENCE</scope>
</reference>
<gene>
    <name evidence="1" type="ORF">LCGC14_2743770</name>
</gene>
<feature type="non-terminal residue" evidence="1">
    <location>
        <position position="1"/>
    </location>
</feature>
<accession>A0A0F8Z3R6</accession>
<proteinExistence type="predicted"/>
<comment type="caution">
    <text evidence="1">The sequence shown here is derived from an EMBL/GenBank/DDBJ whole genome shotgun (WGS) entry which is preliminary data.</text>
</comment>
<name>A0A0F8Z3R6_9ZZZZ</name>
<organism evidence="1">
    <name type="scientific">marine sediment metagenome</name>
    <dbReference type="NCBI Taxonomy" id="412755"/>
    <lineage>
        <taxon>unclassified sequences</taxon>
        <taxon>metagenomes</taxon>
        <taxon>ecological metagenomes</taxon>
    </lineage>
</organism>